<keyword evidence="15" id="KW-0732">Signal</keyword>
<dbReference type="AlphaFoldDB" id="A0AAD2FHL4"/>
<evidence type="ECO:0000256" key="3">
    <source>
        <dbReference type="ARBA" id="ARBA00004613"/>
    </source>
</evidence>
<dbReference type="GO" id="GO:0005794">
    <property type="term" value="C:Golgi apparatus"/>
    <property type="evidence" value="ECO:0007669"/>
    <property type="project" value="UniProtKB-SubCell"/>
</dbReference>
<evidence type="ECO:0000256" key="6">
    <source>
        <dbReference type="ARBA" id="ARBA00022696"/>
    </source>
</evidence>
<dbReference type="InterPro" id="IPR001314">
    <property type="entry name" value="Peptidase_S1A"/>
</dbReference>
<dbReference type="GO" id="GO:0005615">
    <property type="term" value="C:extracellular space"/>
    <property type="evidence" value="ECO:0007669"/>
    <property type="project" value="TreeGrafter"/>
</dbReference>
<proteinExistence type="predicted"/>
<evidence type="ECO:0000256" key="9">
    <source>
        <dbReference type="ARBA" id="ARBA00022825"/>
    </source>
</evidence>
<dbReference type="PROSITE" id="PS00135">
    <property type="entry name" value="TRYPSIN_SER"/>
    <property type="match status" value="1"/>
</dbReference>
<evidence type="ECO:0000256" key="13">
    <source>
        <dbReference type="ARBA" id="ARBA00023180"/>
    </source>
</evidence>
<keyword evidence="12" id="KW-1015">Disulfide bond</keyword>
<evidence type="ECO:0000256" key="1">
    <source>
        <dbReference type="ARBA" id="ARBA00004240"/>
    </source>
</evidence>
<keyword evidence="4" id="KW-0964">Secreted</keyword>
<dbReference type="GO" id="GO:0005783">
    <property type="term" value="C:endoplasmic reticulum"/>
    <property type="evidence" value="ECO:0007669"/>
    <property type="project" value="UniProtKB-SubCell"/>
</dbReference>
<dbReference type="CDD" id="cd00190">
    <property type="entry name" value="Tryp_SPc"/>
    <property type="match status" value="1"/>
</dbReference>
<keyword evidence="7 14" id="KW-0378">Hydrolase</keyword>
<evidence type="ECO:0000256" key="7">
    <source>
        <dbReference type="ARBA" id="ARBA00022801"/>
    </source>
</evidence>
<organism evidence="17 18">
    <name type="scientific">Cylindrotheca closterium</name>
    <dbReference type="NCBI Taxonomy" id="2856"/>
    <lineage>
        <taxon>Eukaryota</taxon>
        <taxon>Sar</taxon>
        <taxon>Stramenopiles</taxon>
        <taxon>Ochrophyta</taxon>
        <taxon>Bacillariophyta</taxon>
        <taxon>Bacillariophyceae</taxon>
        <taxon>Bacillariophycidae</taxon>
        <taxon>Bacillariales</taxon>
        <taxon>Bacillariaceae</taxon>
        <taxon>Cylindrotheca</taxon>
    </lineage>
</organism>
<evidence type="ECO:0000256" key="10">
    <source>
        <dbReference type="ARBA" id="ARBA00023026"/>
    </source>
</evidence>
<dbReference type="SUPFAM" id="SSF50494">
    <property type="entry name" value="Trypsin-like serine proteases"/>
    <property type="match status" value="1"/>
</dbReference>
<accession>A0AAD2FHL4</accession>
<dbReference type="InterPro" id="IPR018114">
    <property type="entry name" value="TRYPSIN_HIS"/>
</dbReference>
<dbReference type="GO" id="GO:0007599">
    <property type="term" value="P:hemostasis"/>
    <property type="evidence" value="ECO:0007669"/>
    <property type="project" value="UniProtKB-KW"/>
</dbReference>
<dbReference type="Gene3D" id="2.40.10.10">
    <property type="entry name" value="Trypsin-like serine proteases"/>
    <property type="match status" value="1"/>
</dbReference>
<keyword evidence="13" id="KW-0325">Glycoprotein</keyword>
<name>A0AAD2FHL4_9STRA</name>
<comment type="subcellular location">
    <subcellularLocation>
        <location evidence="1">Endoplasmic reticulum</location>
    </subcellularLocation>
    <subcellularLocation>
        <location evidence="2">Golgi apparatus</location>
    </subcellularLocation>
    <subcellularLocation>
        <location evidence="3">Secreted</location>
    </subcellularLocation>
</comment>
<sequence>MYKLALLIIAFISCAQANRLRGEAHNRGRHAGGRKVGLDKVRDALTSDGPETPNFDEPDFLSDQIVDIKATMLATNDTTFSGPQARIVGGGRAQAQNSFAMFLVNQGGYRFGGCAGSLISSCHVLTAAHCVAGHRRGRPHMLYIGAYKPYTANNGGQPTQFSGVRSINIHPGYNDATNQHDIAVITLDTCVSDQRILSNIMKLADDNIMRQVVPRSGVMLEATGFGRTSENGPYSNELLSVQVPFIAPNECKNKYYTGIRDGMVCAGYPNGARDACQGDSGGSLFFRNGPDLYQVGVVSWGYGCARAGFPGVYASVASYANWIRGITG</sequence>
<keyword evidence="8" id="KW-0256">Endoplasmic reticulum</keyword>
<dbReference type="GO" id="GO:0006508">
    <property type="term" value="P:proteolysis"/>
    <property type="evidence" value="ECO:0007669"/>
    <property type="project" value="UniProtKB-KW"/>
</dbReference>
<dbReference type="Pfam" id="PF00089">
    <property type="entry name" value="Trypsin"/>
    <property type="match status" value="1"/>
</dbReference>
<gene>
    <name evidence="17" type="ORF">CYCCA115_LOCUS6460</name>
</gene>
<feature type="signal peptide" evidence="15">
    <location>
        <begin position="1"/>
        <end position="17"/>
    </location>
</feature>
<evidence type="ECO:0000256" key="15">
    <source>
        <dbReference type="SAM" id="SignalP"/>
    </source>
</evidence>
<evidence type="ECO:0000256" key="2">
    <source>
        <dbReference type="ARBA" id="ARBA00004555"/>
    </source>
</evidence>
<keyword evidence="5 14" id="KW-0645">Protease</keyword>
<keyword evidence="9 14" id="KW-0720">Serine protease</keyword>
<dbReference type="InterPro" id="IPR009003">
    <property type="entry name" value="Peptidase_S1_PA"/>
</dbReference>
<dbReference type="GO" id="GO:0004252">
    <property type="term" value="F:serine-type endopeptidase activity"/>
    <property type="evidence" value="ECO:0007669"/>
    <property type="project" value="InterPro"/>
</dbReference>
<keyword evidence="11" id="KW-0333">Golgi apparatus</keyword>
<evidence type="ECO:0000256" key="12">
    <source>
        <dbReference type="ARBA" id="ARBA00023157"/>
    </source>
</evidence>
<dbReference type="PROSITE" id="PS00134">
    <property type="entry name" value="TRYPSIN_HIS"/>
    <property type="match status" value="1"/>
</dbReference>
<evidence type="ECO:0000256" key="11">
    <source>
        <dbReference type="ARBA" id="ARBA00023034"/>
    </source>
</evidence>
<evidence type="ECO:0000256" key="5">
    <source>
        <dbReference type="ARBA" id="ARBA00022670"/>
    </source>
</evidence>
<feature type="domain" description="Peptidase S1" evidence="16">
    <location>
        <begin position="87"/>
        <end position="328"/>
    </location>
</feature>
<evidence type="ECO:0000256" key="14">
    <source>
        <dbReference type="RuleBase" id="RU363034"/>
    </source>
</evidence>
<dbReference type="InterPro" id="IPR050127">
    <property type="entry name" value="Serine_Proteases_S1"/>
</dbReference>
<evidence type="ECO:0000256" key="8">
    <source>
        <dbReference type="ARBA" id="ARBA00022824"/>
    </source>
</evidence>
<dbReference type="InterPro" id="IPR001254">
    <property type="entry name" value="Trypsin_dom"/>
</dbReference>
<comment type="caution">
    <text evidence="17">The sequence shown here is derived from an EMBL/GenBank/DDBJ whole genome shotgun (WGS) entry which is preliminary data.</text>
</comment>
<dbReference type="SMART" id="SM00020">
    <property type="entry name" value="Tryp_SPc"/>
    <property type="match status" value="1"/>
</dbReference>
<keyword evidence="6" id="KW-0356">Hemostasis</keyword>
<dbReference type="InterPro" id="IPR033116">
    <property type="entry name" value="TRYPSIN_SER"/>
</dbReference>
<evidence type="ECO:0000313" key="17">
    <source>
        <dbReference type="EMBL" id="CAJ1939165.1"/>
    </source>
</evidence>
<keyword evidence="10" id="KW-0843">Virulence</keyword>
<evidence type="ECO:0000256" key="4">
    <source>
        <dbReference type="ARBA" id="ARBA00022525"/>
    </source>
</evidence>
<dbReference type="PROSITE" id="PS50240">
    <property type="entry name" value="TRYPSIN_DOM"/>
    <property type="match status" value="1"/>
</dbReference>
<dbReference type="FunFam" id="2.40.10.10:FF:000011">
    <property type="entry name" value="Coagulation factor X"/>
    <property type="match status" value="1"/>
</dbReference>
<evidence type="ECO:0000313" key="18">
    <source>
        <dbReference type="Proteomes" id="UP001295423"/>
    </source>
</evidence>
<dbReference type="Proteomes" id="UP001295423">
    <property type="component" value="Unassembled WGS sequence"/>
</dbReference>
<dbReference type="EMBL" id="CAKOGP040000779">
    <property type="protein sequence ID" value="CAJ1939165.1"/>
    <property type="molecule type" value="Genomic_DNA"/>
</dbReference>
<feature type="chain" id="PRO_5042080147" description="Peptidase S1 domain-containing protein" evidence="15">
    <location>
        <begin position="18"/>
        <end position="328"/>
    </location>
</feature>
<dbReference type="PRINTS" id="PR00722">
    <property type="entry name" value="CHYMOTRYPSIN"/>
</dbReference>
<dbReference type="PANTHER" id="PTHR24264">
    <property type="entry name" value="TRYPSIN-RELATED"/>
    <property type="match status" value="1"/>
</dbReference>
<dbReference type="InterPro" id="IPR043504">
    <property type="entry name" value="Peptidase_S1_PA_chymotrypsin"/>
</dbReference>
<keyword evidence="18" id="KW-1185">Reference proteome</keyword>
<evidence type="ECO:0000259" key="16">
    <source>
        <dbReference type="PROSITE" id="PS50240"/>
    </source>
</evidence>
<reference evidence="17" key="1">
    <citation type="submission" date="2023-08" db="EMBL/GenBank/DDBJ databases">
        <authorList>
            <person name="Audoor S."/>
            <person name="Bilcke G."/>
        </authorList>
    </citation>
    <scope>NUCLEOTIDE SEQUENCE</scope>
</reference>
<protein>
    <recommendedName>
        <fullName evidence="16">Peptidase S1 domain-containing protein</fullName>
    </recommendedName>
</protein>
<dbReference type="PANTHER" id="PTHR24264:SF65">
    <property type="entry name" value="SRCR DOMAIN-CONTAINING PROTEIN"/>
    <property type="match status" value="1"/>
</dbReference>